<organism evidence="10 11">
    <name type="scientific">Serratia quinivorans</name>
    <dbReference type="NCBI Taxonomy" id="137545"/>
    <lineage>
        <taxon>Bacteria</taxon>
        <taxon>Pseudomonadati</taxon>
        <taxon>Pseudomonadota</taxon>
        <taxon>Gammaproteobacteria</taxon>
        <taxon>Enterobacterales</taxon>
        <taxon>Yersiniaceae</taxon>
        <taxon>Serratia</taxon>
    </lineage>
</organism>
<feature type="domain" description="Phosphatidic acid phosphatase type 2/haloperoxidase" evidence="9">
    <location>
        <begin position="114"/>
        <end position="226"/>
    </location>
</feature>
<evidence type="ECO:0000256" key="7">
    <source>
        <dbReference type="ARBA" id="ARBA00022801"/>
    </source>
</evidence>
<dbReference type="PRINTS" id="PR00483">
    <property type="entry name" value="BACPHPHTASE"/>
</dbReference>
<dbReference type="PIRSF" id="PIRSF000897">
    <property type="entry name" value="Acid_Ptase_ClsA"/>
    <property type="match status" value="1"/>
</dbReference>
<accession>A0ABV3UCF7</accession>
<dbReference type="CDD" id="cd03397">
    <property type="entry name" value="PAP2_acid_phosphatase"/>
    <property type="match status" value="1"/>
</dbReference>
<evidence type="ECO:0000256" key="3">
    <source>
        <dbReference type="ARBA" id="ARBA00009017"/>
    </source>
</evidence>
<comment type="catalytic activity">
    <reaction evidence="1 8">
        <text>a phosphate monoester + H2O = an alcohol + phosphate</text>
        <dbReference type="Rhea" id="RHEA:15017"/>
        <dbReference type="ChEBI" id="CHEBI:15377"/>
        <dbReference type="ChEBI" id="CHEBI:30879"/>
        <dbReference type="ChEBI" id="CHEBI:43474"/>
        <dbReference type="ChEBI" id="CHEBI:67140"/>
        <dbReference type="EC" id="3.1.3.2"/>
    </reaction>
</comment>
<dbReference type="EC" id="3.1.3.2" evidence="4 8"/>
<evidence type="ECO:0000256" key="1">
    <source>
        <dbReference type="ARBA" id="ARBA00000032"/>
    </source>
</evidence>
<name>A0ABV3UCF7_9GAMM</name>
<sequence length="253" mass="28039">MSKTLNITTAIFFIVLIPDILFAHENSQGSARNSFLSDPQAPDSLSILPLPPRSDSIAFLMDKAAYEQGRSLTGTDRWHQAIADANLSDDNIGKPFEKALGVDISPSETPATYQLLKKIRIDAGRFATASAKRYYMRPRPFMFFNSHTCTPEDEVKLRMNGSYPSGHTTLGWTTALVLAEIRPERQNLLLQRGYEFGQSRVICGAHWQSDVDAGRIMGAAVFARLNADAQFIIELNDAKKEITSKTVDLPGTE</sequence>
<evidence type="ECO:0000259" key="9">
    <source>
        <dbReference type="SMART" id="SM00014"/>
    </source>
</evidence>
<dbReference type="InterPro" id="IPR001011">
    <property type="entry name" value="Acid_Pase_classA_bac"/>
</dbReference>
<evidence type="ECO:0000256" key="5">
    <source>
        <dbReference type="ARBA" id="ARBA00022729"/>
    </source>
</evidence>
<dbReference type="InterPro" id="IPR000326">
    <property type="entry name" value="PAP2/HPO"/>
</dbReference>
<dbReference type="SMART" id="SM00014">
    <property type="entry name" value="acidPPc"/>
    <property type="match status" value="1"/>
</dbReference>
<evidence type="ECO:0000256" key="6">
    <source>
        <dbReference type="ARBA" id="ARBA00022764"/>
    </source>
</evidence>
<keyword evidence="11" id="KW-1185">Reference proteome</keyword>
<dbReference type="InterPro" id="IPR018296">
    <property type="entry name" value="Acid_Pase_classA_bac_CS"/>
</dbReference>
<dbReference type="InterPro" id="IPR036938">
    <property type="entry name" value="PAP2/HPO_sf"/>
</dbReference>
<proteinExistence type="inferred from homology"/>
<dbReference type="PROSITE" id="PS01157">
    <property type="entry name" value="ACID_PHOSPH_CL_A"/>
    <property type="match status" value="1"/>
</dbReference>
<evidence type="ECO:0000256" key="4">
    <source>
        <dbReference type="ARBA" id="ARBA00012646"/>
    </source>
</evidence>
<keyword evidence="6" id="KW-0574">Periplasm</keyword>
<evidence type="ECO:0000313" key="11">
    <source>
        <dbReference type="Proteomes" id="UP001558101"/>
    </source>
</evidence>
<gene>
    <name evidence="10" type="ORF">AB4M04_00720</name>
</gene>
<evidence type="ECO:0000256" key="2">
    <source>
        <dbReference type="ARBA" id="ARBA00004418"/>
    </source>
</evidence>
<keyword evidence="5" id="KW-0732">Signal</keyword>
<dbReference type="SUPFAM" id="SSF48317">
    <property type="entry name" value="Acid phosphatase/Vanadium-dependent haloperoxidase"/>
    <property type="match status" value="1"/>
</dbReference>
<comment type="caution">
    <text evidence="10">The sequence shown here is derived from an EMBL/GenBank/DDBJ whole genome shotgun (WGS) entry which is preliminary data.</text>
</comment>
<protein>
    <recommendedName>
        <fullName evidence="4 8">Acid phosphatase</fullName>
        <ecNumber evidence="4 8">3.1.3.2</ecNumber>
    </recommendedName>
</protein>
<keyword evidence="7 8" id="KW-0378">Hydrolase</keyword>
<comment type="subcellular location">
    <subcellularLocation>
        <location evidence="2">Periplasm</location>
    </subcellularLocation>
</comment>
<reference evidence="10 11" key="1">
    <citation type="submission" date="2024-07" db="EMBL/GenBank/DDBJ databases">
        <title>Genomes of novel Serratia strains from suburban soil.</title>
        <authorList>
            <person name="Markert E.X."/>
            <person name="Severe K."/>
            <person name="Severe L."/>
            <person name="Twing K.I."/>
            <person name="Ward L.M."/>
        </authorList>
    </citation>
    <scope>NUCLEOTIDE SEQUENCE [LARGE SCALE GENOMIC DNA]</scope>
    <source>
        <strain evidence="10 11">3C-UT</strain>
    </source>
</reference>
<comment type="similarity">
    <text evidence="3 8">Belongs to the class A bacterial acid phosphatase family.</text>
</comment>
<evidence type="ECO:0000313" key="10">
    <source>
        <dbReference type="EMBL" id="MEX3170605.1"/>
    </source>
</evidence>
<evidence type="ECO:0000256" key="8">
    <source>
        <dbReference type="PIRNR" id="PIRNR000897"/>
    </source>
</evidence>
<dbReference type="Gene3D" id="1.20.144.10">
    <property type="entry name" value="Phosphatidic acid phosphatase type 2/haloperoxidase"/>
    <property type="match status" value="1"/>
</dbReference>
<dbReference type="EMBL" id="JBFQXQ010000001">
    <property type="protein sequence ID" value="MEX3170605.1"/>
    <property type="molecule type" value="Genomic_DNA"/>
</dbReference>
<dbReference type="Pfam" id="PF01569">
    <property type="entry name" value="PAP2"/>
    <property type="match status" value="1"/>
</dbReference>
<dbReference type="RefSeq" id="WP_017891789.1">
    <property type="nucleotide sequence ID" value="NZ_JBFQXQ010000001.1"/>
</dbReference>
<dbReference type="Proteomes" id="UP001558101">
    <property type="component" value="Unassembled WGS sequence"/>
</dbReference>